<accession>A0AA96JSC0</accession>
<proteinExistence type="predicted"/>
<organism evidence="3 4">
    <name type="scientific">Candidatus Nitrospira allomarina</name>
    <dbReference type="NCBI Taxonomy" id="3020900"/>
    <lineage>
        <taxon>Bacteria</taxon>
        <taxon>Pseudomonadati</taxon>
        <taxon>Nitrospirota</taxon>
        <taxon>Nitrospiria</taxon>
        <taxon>Nitrospirales</taxon>
        <taxon>Nitrospiraceae</taxon>
        <taxon>Nitrospira</taxon>
    </lineage>
</organism>
<gene>
    <name evidence="3" type="ORF">PP769_18375</name>
</gene>
<dbReference type="InterPro" id="IPR012334">
    <property type="entry name" value="Pectin_lyas_fold"/>
</dbReference>
<dbReference type="RefSeq" id="WP_312642996.1">
    <property type="nucleotide sequence ID" value="NZ_CP116967.1"/>
</dbReference>
<reference evidence="3 4" key="1">
    <citation type="submission" date="2023-01" db="EMBL/GenBank/DDBJ databases">
        <title>Cultivation and genomic characterization of new, ubiquitous marine nitrite-oxidizing bacteria from the Nitrospirales.</title>
        <authorList>
            <person name="Mueller A.J."/>
            <person name="Daebeler A."/>
            <person name="Herbold C.W."/>
            <person name="Kirkegaard R.H."/>
            <person name="Daims H."/>
        </authorList>
    </citation>
    <scope>NUCLEOTIDE SEQUENCE [LARGE SCALE GENOMIC DNA]</scope>
    <source>
        <strain evidence="3 4">VA</strain>
    </source>
</reference>
<evidence type="ECO:0008006" key="5">
    <source>
        <dbReference type="Google" id="ProtNLM"/>
    </source>
</evidence>
<dbReference type="EMBL" id="CP116967">
    <property type="protein sequence ID" value="WNM57915.1"/>
    <property type="molecule type" value="Genomic_DNA"/>
</dbReference>
<dbReference type="SUPFAM" id="SSF51126">
    <property type="entry name" value="Pectin lyase-like"/>
    <property type="match status" value="1"/>
</dbReference>
<dbReference type="Proteomes" id="UP001302719">
    <property type="component" value="Chromosome"/>
</dbReference>
<name>A0AA96JSC0_9BACT</name>
<keyword evidence="4" id="KW-1185">Reference proteome</keyword>
<dbReference type="KEGG" id="nall:PP769_18375"/>
<evidence type="ECO:0000256" key="2">
    <source>
        <dbReference type="SAM" id="SignalP"/>
    </source>
</evidence>
<dbReference type="InterPro" id="IPR011050">
    <property type="entry name" value="Pectin_lyase_fold/virulence"/>
</dbReference>
<feature type="signal peptide" evidence="2">
    <location>
        <begin position="1"/>
        <end position="30"/>
    </location>
</feature>
<feature type="chain" id="PRO_5041679130" description="Right handed beta helix domain-containing protein" evidence="2">
    <location>
        <begin position="31"/>
        <end position="513"/>
    </location>
</feature>
<evidence type="ECO:0000256" key="1">
    <source>
        <dbReference type="SAM" id="MobiDB-lite"/>
    </source>
</evidence>
<protein>
    <recommendedName>
        <fullName evidence="5">Right handed beta helix domain-containing protein</fullName>
    </recommendedName>
</protein>
<dbReference type="Gene3D" id="2.160.20.10">
    <property type="entry name" value="Single-stranded right-handed beta-helix, Pectin lyase-like"/>
    <property type="match status" value="1"/>
</dbReference>
<keyword evidence="2" id="KW-0732">Signal</keyword>
<evidence type="ECO:0000313" key="4">
    <source>
        <dbReference type="Proteomes" id="UP001302719"/>
    </source>
</evidence>
<feature type="region of interest" description="Disordered" evidence="1">
    <location>
        <begin position="494"/>
        <end position="513"/>
    </location>
</feature>
<evidence type="ECO:0000313" key="3">
    <source>
        <dbReference type="EMBL" id="WNM57915.1"/>
    </source>
</evidence>
<sequence length="513" mass="54357">MKSRYATNPATLCWPLLAAFFLLNATQSLAATYYISPTGSNVLGNGTSQNPYYTLSHAFSKGGSHTYVLKDGQYNYEGSTITNPPSGSTTSPTIIQAENDGKAVIDGAGVRSGIDIRQAGTHHIVIEGLRIQNSGERPAVSIQSPDGTSLTNQINNITIRRTGAFGSAVNTNNNVWSLARIRDSLFEEVWGWGAGRYVLSVYGGTKVTVRRAVLRWDRWDGLDYKPGDPKFNMSLYNTYDSLLENVILLDGTTATGGGDRGGILLAGNSNGDTAPYTGSSNNVILGMVSLNNVGNGLASESGGAVNNNNRFENVVSWGNVYAITVPRKSSNTTLNHVTLGGGSYGTYFGGGGNQVTNVSLKNSLIHNNSNSGINGSVTSDYNNVYSNNPNYNGASPGPHDSSVQPGLKYLLRAETGTPNKGAASDGGDIGATIIKRYQNGTLTNENLWPFPNEARIKADLCANVTRGFCGKASLTHYIWEYLGNPLPAEYANGGGTSDTIPPAPPKGLTLTIQ</sequence>
<dbReference type="AlphaFoldDB" id="A0AA96JSC0"/>